<feature type="transmembrane region" description="Helical" evidence="1">
    <location>
        <begin position="321"/>
        <end position="345"/>
    </location>
</feature>
<name>A0A239CGA0_9SPHN</name>
<feature type="transmembrane region" description="Helical" evidence="1">
    <location>
        <begin position="217"/>
        <end position="237"/>
    </location>
</feature>
<sequence>MPASPPRLISLDGLRGLAVMGILLMNIAGFALPAAAYFNPLAYRPAGPAELALWAIEFVLVDTKMRALFSLLFGASLLLVLDRARAAGMDSERAHFRRMGWLALFGLIHYYLIWHGDILLLYAVVGCAAWFFSEASTRDLIRWGLLLIALQCLIFIALFVAITLDGPGSEGWRAVQEEFGVPAAATIARDLALHRGSYAGLVAHRLFDAGWLPLTQILLFGCETLGLMLLGMAGLRSGFLTGGWGRMRYLRAAAIGYAIGLPLTLLVAWLCWRSGFDARMILAAAFPLGVPARPFMLLGHAALALAWLAGPPSPLRTRVAAAGRAAFTNYLGASLVMTALFYGYGAGLYGTLGRFALLGVVAGAWLLMLLWSKPWLGRFAYGPLEWLWRSLARGKMQPMRKLDIARHSQ</sequence>
<dbReference type="Pfam" id="PF04235">
    <property type="entry name" value="DUF418"/>
    <property type="match status" value="1"/>
</dbReference>
<reference evidence="4" key="1">
    <citation type="submission" date="2017-06" db="EMBL/GenBank/DDBJ databases">
        <authorList>
            <person name="Varghese N."/>
            <person name="Submissions S."/>
        </authorList>
    </citation>
    <scope>NUCLEOTIDE SEQUENCE [LARGE SCALE GENOMIC DNA]</scope>
    <source>
        <strain evidence="4">LNB2</strain>
    </source>
</reference>
<keyword evidence="1" id="KW-0472">Membrane</keyword>
<feature type="transmembrane region" description="Helical" evidence="1">
    <location>
        <begin position="290"/>
        <end position="309"/>
    </location>
</feature>
<gene>
    <name evidence="3" type="ORF">SAMN06295912_102172</name>
</gene>
<proteinExistence type="predicted"/>
<feature type="transmembrane region" description="Helical" evidence="1">
    <location>
        <begin position="17"/>
        <end position="38"/>
    </location>
</feature>
<evidence type="ECO:0000259" key="2">
    <source>
        <dbReference type="Pfam" id="PF04235"/>
    </source>
</evidence>
<keyword evidence="1" id="KW-0812">Transmembrane</keyword>
<feature type="transmembrane region" description="Helical" evidence="1">
    <location>
        <begin position="143"/>
        <end position="164"/>
    </location>
</feature>
<dbReference type="Proteomes" id="UP000198281">
    <property type="component" value="Unassembled WGS sequence"/>
</dbReference>
<feature type="transmembrane region" description="Helical" evidence="1">
    <location>
        <begin position="249"/>
        <end position="270"/>
    </location>
</feature>
<accession>A0A239CGA0</accession>
<feature type="domain" description="DUF418" evidence="2">
    <location>
        <begin position="236"/>
        <end position="394"/>
    </location>
</feature>
<keyword evidence="1" id="KW-1133">Transmembrane helix</keyword>
<keyword evidence="4" id="KW-1185">Reference proteome</keyword>
<protein>
    <recommendedName>
        <fullName evidence="2">DUF418 domain-containing protein</fullName>
    </recommendedName>
</protein>
<dbReference type="RefSeq" id="WP_089218171.1">
    <property type="nucleotide sequence ID" value="NZ_FZOS01000002.1"/>
</dbReference>
<evidence type="ECO:0000313" key="3">
    <source>
        <dbReference type="EMBL" id="SNS18698.1"/>
    </source>
</evidence>
<evidence type="ECO:0000313" key="4">
    <source>
        <dbReference type="Proteomes" id="UP000198281"/>
    </source>
</evidence>
<dbReference type="AlphaFoldDB" id="A0A239CGA0"/>
<dbReference type="PANTHER" id="PTHR30590">
    <property type="entry name" value="INNER MEMBRANE PROTEIN"/>
    <property type="match status" value="1"/>
</dbReference>
<dbReference type="PANTHER" id="PTHR30590:SF2">
    <property type="entry name" value="INNER MEMBRANE PROTEIN"/>
    <property type="match status" value="1"/>
</dbReference>
<dbReference type="InterPro" id="IPR052529">
    <property type="entry name" value="Bact_Transport_Assoc"/>
</dbReference>
<dbReference type="OrthoDB" id="9807744at2"/>
<dbReference type="InterPro" id="IPR007349">
    <property type="entry name" value="DUF418"/>
</dbReference>
<organism evidence="3 4">
    <name type="scientific">Edaphosphingomonas laterariae</name>
    <dbReference type="NCBI Taxonomy" id="861865"/>
    <lineage>
        <taxon>Bacteria</taxon>
        <taxon>Pseudomonadati</taxon>
        <taxon>Pseudomonadota</taxon>
        <taxon>Alphaproteobacteria</taxon>
        <taxon>Sphingomonadales</taxon>
        <taxon>Rhizorhabdaceae</taxon>
        <taxon>Edaphosphingomonas</taxon>
    </lineage>
</organism>
<feature type="transmembrane region" description="Helical" evidence="1">
    <location>
        <begin position="351"/>
        <end position="371"/>
    </location>
</feature>
<feature type="transmembrane region" description="Helical" evidence="1">
    <location>
        <begin position="119"/>
        <end position="136"/>
    </location>
</feature>
<dbReference type="EMBL" id="FZOS01000002">
    <property type="protein sequence ID" value="SNS18698.1"/>
    <property type="molecule type" value="Genomic_DNA"/>
</dbReference>
<evidence type="ECO:0000256" key="1">
    <source>
        <dbReference type="SAM" id="Phobius"/>
    </source>
</evidence>